<dbReference type="AlphaFoldDB" id="A0A2M7B8J3"/>
<dbReference type="EMBL" id="PEVG01000030">
    <property type="protein sequence ID" value="PIU99421.1"/>
    <property type="molecule type" value="Genomic_DNA"/>
</dbReference>
<dbReference type="Proteomes" id="UP000228561">
    <property type="component" value="Unassembled WGS sequence"/>
</dbReference>
<proteinExistence type="predicted"/>
<accession>A0A2M7B8J3</accession>
<comment type="caution">
    <text evidence="1">The sequence shown here is derived from an EMBL/GenBank/DDBJ whole genome shotgun (WGS) entry which is preliminary data.</text>
</comment>
<reference evidence="2" key="1">
    <citation type="submission" date="2017-09" db="EMBL/GenBank/DDBJ databases">
        <title>Depth-based differentiation of microbial function through sediment-hosted aquifers and enrichment of novel symbionts in the deep terrestrial subsurface.</title>
        <authorList>
            <person name="Probst A.J."/>
            <person name="Ladd B."/>
            <person name="Jarett J.K."/>
            <person name="Geller-Mcgrath D.E."/>
            <person name="Sieber C.M.K."/>
            <person name="Emerson J.B."/>
            <person name="Anantharaman K."/>
            <person name="Thomas B.C."/>
            <person name="Malmstrom R."/>
            <person name="Stieglmeier M."/>
            <person name="Klingl A."/>
            <person name="Woyke T."/>
            <person name="Ryan C.M."/>
            <person name="Banfield J.F."/>
        </authorList>
    </citation>
    <scope>NUCLEOTIDE SEQUENCE [LARGE SCALE GENOMIC DNA]</scope>
</reference>
<sequence>MKKIAITGLIVLLAMAFLVPVSEAKNKKARGIWTGLGIGAGLATIFNGIEHGRWSPVITRDRGYSPPPPPPVYSSPGPAYPQYSYSQPAAFSWQGVRVVLSDRGGWWGYEASVRGIIIDAFRSWGAEVIMPTGYGNRNQGADALYGLEIQTRNEGNRAVVELWLIERATGAVRLHGLGAAEFYYDGSDRWRSFQWAVNRALQNLR</sequence>
<gene>
    <name evidence="1" type="ORF">COS58_02505</name>
</gene>
<name>A0A2M7B8J3_9BACT</name>
<organism evidence="1 2">
    <name type="scientific">Candidatus Tagabacteria bacterium CG03_land_8_20_14_0_80_41_22</name>
    <dbReference type="NCBI Taxonomy" id="1975020"/>
    <lineage>
        <taxon>Bacteria</taxon>
        <taxon>Candidatus Tagaibacteriota</taxon>
    </lineage>
</organism>
<evidence type="ECO:0000313" key="2">
    <source>
        <dbReference type="Proteomes" id="UP000228561"/>
    </source>
</evidence>
<protein>
    <submittedName>
        <fullName evidence="1">Uncharacterized protein</fullName>
    </submittedName>
</protein>
<evidence type="ECO:0000313" key="1">
    <source>
        <dbReference type="EMBL" id="PIU99421.1"/>
    </source>
</evidence>